<comment type="caution">
    <text evidence="1">The sequence shown here is derived from an EMBL/GenBank/DDBJ whole genome shotgun (WGS) entry which is preliminary data.</text>
</comment>
<proteinExistence type="predicted"/>
<dbReference type="Proteomes" id="UP000318478">
    <property type="component" value="Unassembled WGS sequence"/>
</dbReference>
<name>A0A5C5ZE11_9BACT</name>
<reference evidence="1 2" key="1">
    <citation type="submission" date="2019-02" db="EMBL/GenBank/DDBJ databases">
        <title>Deep-cultivation of Planctomycetes and their phenomic and genomic characterization uncovers novel biology.</title>
        <authorList>
            <person name="Wiegand S."/>
            <person name="Jogler M."/>
            <person name="Boedeker C."/>
            <person name="Pinto D."/>
            <person name="Vollmers J."/>
            <person name="Rivas-Marin E."/>
            <person name="Kohn T."/>
            <person name="Peeters S.H."/>
            <person name="Heuer A."/>
            <person name="Rast P."/>
            <person name="Oberbeckmann S."/>
            <person name="Bunk B."/>
            <person name="Jeske O."/>
            <person name="Meyerdierks A."/>
            <person name="Storesund J.E."/>
            <person name="Kallscheuer N."/>
            <person name="Luecker S."/>
            <person name="Lage O.M."/>
            <person name="Pohl T."/>
            <person name="Merkel B.J."/>
            <person name="Hornburger P."/>
            <person name="Mueller R.-W."/>
            <person name="Bruemmer F."/>
            <person name="Labrenz M."/>
            <person name="Spormann A.M."/>
            <person name="Op Den Camp H."/>
            <person name="Overmann J."/>
            <person name="Amann R."/>
            <person name="Jetten M.S.M."/>
            <person name="Mascher T."/>
            <person name="Medema M.H."/>
            <person name="Devos D.P."/>
            <person name="Kaster A.-K."/>
            <person name="Ovreas L."/>
            <person name="Rohde M."/>
            <person name="Galperin M.Y."/>
            <person name="Jogler C."/>
        </authorList>
    </citation>
    <scope>NUCLEOTIDE SEQUENCE [LARGE SCALE GENOMIC DNA]</scope>
    <source>
        <strain evidence="1 2">Pla123a</strain>
    </source>
</reference>
<protein>
    <submittedName>
        <fullName evidence="1">Uncharacterized protein</fullName>
    </submittedName>
</protein>
<dbReference type="RefSeq" id="WP_146583671.1">
    <property type="nucleotide sequence ID" value="NZ_SJPO01000001.1"/>
</dbReference>
<dbReference type="AlphaFoldDB" id="A0A5C5ZE11"/>
<evidence type="ECO:0000313" key="1">
    <source>
        <dbReference type="EMBL" id="TWT85405.1"/>
    </source>
</evidence>
<accession>A0A5C5ZE11</accession>
<evidence type="ECO:0000313" key="2">
    <source>
        <dbReference type="Proteomes" id="UP000318478"/>
    </source>
</evidence>
<dbReference type="EMBL" id="SJPO01000001">
    <property type="protein sequence ID" value="TWT85405.1"/>
    <property type="molecule type" value="Genomic_DNA"/>
</dbReference>
<dbReference type="OrthoDB" id="1362328at2"/>
<organism evidence="1 2">
    <name type="scientific">Posidoniimonas polymericola</name>
    <dbReference type="NCBI Taxonomy" id="2528002"/>
    <lineage>
        <taxon>Bacteria</taxon>
        <taxon>Pseudomonadati</taxon>
        <taxon>Planctomycetota</taxon>
        <taxon>Planctomycetia</taxon>
        <taxon>Pirellulales</taxon>
        <taxon>Lacipirellulaceae</taxon>
        <taxon>Posidoniimonas</taxon>
    </lineage>
</organism>
<gene>
    <name evidence="1" type="ORF">Pla123a_02120</name>
</gene>
<keyword evidence="2" id="KW-1185">Reference proteome</keyword>
<sequence>MPKHGSNPSDELLQSLSGRRFDQIHFRGLDAVVVRMPADADEPPQAVVDRHASQQPLRYYPVEGGHLARWPHTGGEVPEGCTLEEGGWNHEHCDACNGHIDAGHSFWQTADDPCVWLCDSCYEKLPGLTDGG</sequence>